<keyword evidence="4" id="KW-0808">Transferase</keyword>
<evidence type="ECO:0000313" key="5">
    <source>
        <dbReference type="Proteomes" id="UP000006327"/>
    </source>
</evidence>
<dbReference type="PANTHER" id="PTHR43713">
    <property type="entry name" value="GLUTAMATE-1-SEMIALDEHYDE 2,1-AMINOMUTASE"/>
    <property type="match status" value="1"/>
</dbReference>
<dbReference type="Gene3D" id="3.90.1150.10">
    <property type="entry name" value="Aspartate Aminotransferase, domain 1"/>
    <property type="match status" value="1"/>
</dbReference>
<sequence length="591" mass="66876">MQFSYIAYFVLILFGCYLVSKVFIRLQLSRAKHPSLRGHSKWSRRIAAKIPFFTYTDSEYFSTDGAPHNIALLRRTGMQKLQDNLAKQSAKTLAYCESIERSISDVRFTSHYRIPFPYRKQLSKTFKLGSIADETKGCQIKDLDDNWRYDLSGSYGVNLFGYDFYKECMEIGAQKTKSLGPVLGAYHPVIGENVAQIKQISGLDEVSFHMSGTEAVMQAVRLARYHTGKTHLVRLCGAYHGWWDGVQPGIGNSRKTQDVFTLADLSEHTLHVLKTRKDIACILINPLQAFHPNADSASDVALIASDRNTHFDKAAYSQWLGKIRDICTQKNIVLIFDEVFTGFRLSYRGAQGFFGIQADMVTYGKTLGGGYPVGVLAGTHSLMKRFKEAKPVDVSFARGTFNSHPYVMGAMNEFLRRIQLPDIQAMYQTSELLWNERVAHFNQRLLAEQLPLKITNMHSILSVIYTQPSRYNWMLQFYLRNAGLELSWTGTGRFIMSFNYTDAEFEQVIDCFVKAAKQMLQDGWWWSCDGLTNKAIKRQFLGDMLGTMLPVLRPLLPAPLSKLKGSINPSNESLAARKFVASSDNNTSQVG</sequence>
<comment type="cofactor">
    <cofactor evidence="1">
        <name>pyridoxal 5'-phosphate</name>
        <dbReference type="ChEBI" id="CHEBI:597326"/>
    </cofactor>
</comment>
<dbReference type="RefSeq" id="WP_007625914.1">
    <property type="nucleotide sequence ID" value="NZ_BAEO01000070.1"/>
</dbReference>
<dbReference type="Gene3D" id="3.40.640.10">
    <property type="entry name" value="Type I PLP-dependent aspartate aminotransferase-like (Major domain)"/>
    <property type="match status" value="1"/>
</dbReference>
<dbReference type="GO" id="GO:0030170">
    <property type="term" value="F:pyridoxal phosphate binding"/>
    <property type="evidence" value="ECO:0007669"/>
    <property type="project" value="InterPro"/>
</dbReference>
<dbReference type="Proteomes" id="UP000006327">
    <property type="component" value="Unassembled WGS sequence"/>
</dbReference>
<dbReference type="PROSITE" id="PS00600">
    <property type="entry name" value="AA_TRANSFER_CLASS_3"/>
    <property type="match status" value="1"/>
</dbReference>
<keyword evidence="3" id="KW-0812">Transmembrane</keyword>
<dbReference type="AlphaFoldDB" id="K6YE48"/>
<dbReference type="GO" id="GO:0008483">
    <property type="term" value="F:transaminase activity"/>
    <property type="evidence" value="ECO:0007669"/>
    <property type="project" value="UniProtKB-KW"/>
</dbReference>
<keyword evidence="5" id="KW-1185">Reference proteome</keyword>
<evidence type="ECO:0000256" key="3">
    <source>
        <dbReference type="SAM" id="Phobius"/>
    </source>
</evidence>
<organism evidence="4 5">
    <name type="scientific">Paraglaciecola arctica BSs20135</name>
    <dbReference type="NCBI Taxonomy" id="493475"/>
    <lineage>
        <taxon>Bacteria</taxon>
        <taxon>Pseudomonadati</taxon>
        <taxon>Pseudomonadota</taxon>
        <taxon>Gammaproteobacteria</taxon>
        <taxon>Alteromonadales</taxon>
        <taxon>Alteromonadaceae</taxon>
        <taxon>Paraglaciecola</taxon>
    </lineage>
</organism>
<keyword evidence="4" id="KW-0032">Aminotransferase</keyword>
<feature type="transmembrane region" description="Helical" evidence="3">
    <location>
        <begin position="6"/>
        <end position="24"/>
    </location>
</feature>
<evidence type="ECO:0000256" key="1">
    <source>
        <dbReference type="ARBA" id="ARBA00001933"/>
    </source>
</evidence>
<accession>K6YE48</accession>
<dbReference type="InterPro" id="IPR015422">
    <property type="entry name" value="PyrdxlP-dep_Trfase_small"/>
</dbReference>
<name>K6YE48_9ALTE</name>
<dbReference type="InterPro" id="IPR049704">
    <property type="entry name" value="Aminotrans_3_PPA_site"/>
</dbReference>
<dbReference type="eggNOG" id="COG0001">
    <property type="taxonomic scope" value="Bacteria"/>
</dbReference>
<dbReference type="PANTHER" id="PTHR43713:SF3">
    <property type="entry name" value="GLUTAMATE-1-SEMIALDEHYDE 2,1-AMINOMUTASE 1, CHLOROPLASTIC-RELATED"/>
    <property type="match status" value="1"/>
</dbReference>
<evidence type="ECO:0000313" key="4">
    <source>
        <dbReference type="EMBL" id="GAC22236.1"/>
    </source>
</evidence>
<dbReference type="Pfam" id="PF00202">
    <property type="entry name" value="Aminotran_3"/>
    <property type="match status" value="1"/>
</dbReference>
<keyword evidence="3" id="KW-1133">Transmembrane helix</keyword>
<gene>
    <name evidence="4" type="ORF">GARC_5301</name>
</gene>
<dbReference type="STRING" id="493475.GARC_5301"/>
<dbReference type="OrthoDB" id="9801052at2"/>
<dbReference type="InterPro" id="IPR005814">
    <property type="entry name" value="Aminotrans_3"/>
</dbReference>
<evidence type="ECO:0000256" key="2">
    <source>
        <dbReference type="ARBA" id="ARBA00022898"/>
    </source>
</evidence>
<reference evidence="4 5" key="1">
    <citation type="journal article" date="2017" name="Antonie Van Leeuwenhoek">
        <title>Rhizobium rhizosphaerae sp. nov., a novel species isolated from rice rhizosphere.</title>
        <authorList>
            <person name="Zhao J.J."/>
            <person name="Zhang J."/>
            <person name="Zhang R.J."/>
            <person name="Zhang C.W."/>
            <person name="Yin H.Q."/>
            <person name="Zhang X.X."/>
        </authorList>
    </citation>
    <scope>NUCLEOTIDE SEQUENCE [LARGE SCALE GENOMIC DNA]</scope>
    <source>
        <strain evidence="4 5">BSs20135</strain>
    </source>
</reference>
<dbReference type="InterPro" id="IPR015424">
    <property type="entry name" value="PyrdxlP-dep_Trfase"/>
</dbReference>
<keyword evidence="3" id="KW-0472">Membrane</keyword>
<dbReference type="InterPro" id="IPR015421">
    <property type="entry name" value="PyrdxlP-dep_Trfase_major"/>
</dbReference>
<comment type="caution">
    <text evidence="4">The sequence shown here is derived from an EMBL/GenBank/DDBJ whole genome shotgun (WGS) entry which is preliminary data.</text>
</comment>
<dbReference type="EMBL" id="BAEO01000070">
    <property type="protein sequence ID" value="GAC22236.1"/>
    <property type="molecule type" value="Genomic_DNA"/>
</dbReference>
<proteinExistence type="predicted"/>
<keyword evidence="2" id="KW-0663">Pyridoxal phosphate</keyword>
<protein>
    <submittedName>
        <fullName evidence="4">Aminotransferase class-III</fullName>
    </submittedName>
</protein>
<dbReference type="SUPFAM" id="SSF53383">
    <property type="entry name" value="PLP-dependent transferases"/>
    <property type="match status" value="1"/>
</dbReference>